<keyword evidence="3" id="KW-0489">Methyltransferase</keyword>
<dbReference type="Gene3D" id="3.40.50.150">
    <property type="entry name" value="Vaccinia Virus protein VP39"/>
    <property type="match status" value="1"/>
</dbReference>
<dbReference type="InterPro" id="IPR002052">
    <property type="entry name" value="DNA_methylase_N6_adenine_CS"/>
</dbReference>
<dbReference type="REBASE" id="211308">
    <property type="entry name" value="M.Ama1212ORF7455P"/>
</dbReference>
<evidence type="ECO:0000256" key="1">
    <source>
        <dbReference type="ARBA" id="ARBA00006594"/>
    </source>
</evidence>
<dbReference type="EC" id="2.1.1.72" evidence="2"/>
<dbReference type="PIRSF" id="PIRSF000398">
    <property type="entry name" value="M_m6A_EcoRV"/>
    <property type="match status" value="1"/>
</dbReference>
<dbReference type="AlphaFoldDB" id="A0A1Y2SWI4"/>
<evidence type="ECO:0000256" key="3">
    <source>
        <dbReference type="ARBA" id="ARBA00022603"/>
    </source>
</evidence>
<organism evidence="7 8">
    <name type="scientific">Alloscardovia macacae</name>
    <dbReference type="NCBI Taxonomy" id="1160091"/>
    <lineage>
        <taxon>Bacteria</taxon>
        <taxon>Bacillati</taxon>
        <taxon>Actinomycetota</taxon>
        <taxon>Actinomycetes</taxon>
        <taxon>Bifidobacteriales</taxon>
        <taxon>Bifidobacteriaceae</taxon>
        <taxon>Alloscardovia</taxon>
    </lineage>
</organism>
<evidence type="ECO:0000256" key="6">
    <source>
        <dbReference type="ARBA" id="ARBA00047942"/>
    </source>
</evidence>
<dbReference type="InterPro" id="IPR012327">
    <property type="entry name" value="MeTrfase_D12"/>
</dbReference>
<dbReference type="GO" id="GO:0009307">
    <property type="term" value="P:DNA restriction-modification system"/>
    <property type="evidence" value="ECO:0007669"/>
    <property type="project" value="InterPro"/>
</dbReference>
<gene>
    <name evidence="7" type="ORF">B9T39_07455</name>
</gene>
<comment type="similarity">
    <text evidence="1">Belongs to the N(4)/N(6)-methyltransferase family.</text>
</comment>
<protein>
    <recommendedName>
        <fullName evidence="2">site-specific DNA-methyltransferase (adenine-specific)</fullName>
        <ecNumber evidence="2">2.1.1.72</ecNumber>
    </recommendedName>
</protein>
<keyword evidence="4" id="KW-0808">Transferase</keyword>
<dbReference type="GO" id="GO:0032259">
    <property type="term" value="P:methylation"/>
    <property type="evidence" value="ECO:0007669"/>
    <property type="project" value="UniProtKB-KW"/>
</dbReference>
<dbReference type="PROSITE" id="PS00092">
    <property type="entry name" value="N6_MTASE"/>
    <property type="match status" value="1"/>
</dbReference>
<name>A0A1Y2SWI4_9BIFI</name>
<dbReference type="InterPro" id="IPR029063">
    <property type="entry name" value="SAM-dependent_MTases_sf"/>
</dbReference>
<dbReference type="Proteomes" id="UP000243540">
    <property type="component" value="Unassembled WGS sequence"/>
</dbReference>
<dbReference type="GO" id="GO:1904047">
    <property type="term" value="F:S-adenosyl-L-methionine binding"/>
    <property type="evidence" value="ECO:0007669"/>
    <property type="project" value="TreeGrafter"/>
</dbReference>
<comment type="caution">
    <text evidence="7">The sequence shown here is derived from an EMBL/GenBank/DDBJ whole genome shotgun (WGS) entry which is preliminary data.</text>
</comment>
<dbReference type="InterPro" id="IPR012263">
    <property type="entry name" value="M_m6A_EcoRV"/>
</dbReference>
<dbReference type="GO" id="GO:0043565">
    <property type="term" value="F:sequence-specific DNA binding"/>
    <property type="evidence" value="ECO:0007669"/>
    <property type="project" value="TreeGrafter"/>
</dbReference>
<evidence type="ECO:0000313" key="7">
    <source>
        <dbReference type="EMBL" id="OTA28083.1"/>
    </source>
</evidence>
<evidence type="ECO:0000256" key="5">
    <source>
        <dbReference type="ARBA" id="ARBA00022691"/>
    </source>
</evidence>
<dbReference type="PANTHER" id="PTHR30481">
    <property type="entry name" value="DNA ADENINE METHYLASE"/>
    <property type="match status" value="1"/>
</dbReference>
<dbReference type="OrthoDB" id="5190841at2"/>
<dbReference type="PRINTS" id="PR00505">
    <property type="entry name" value="D12N6MTFRASE"/>
</dbReference>
<dbReference type="GO" id="GO:0009007">
    <property type="term" value="F:site-specific DNA-methyltransferase (adenine-specific) activity"/>
    <property type="evidence" value="ECO:0007669"/>
    <property type="project" value="UniProtKB-EC"/>
</dbReference>
<keyword evidence="5" id="KW-0949">S-adenosyl-L-methionine</keyword>
<accession>A0A1Y2SWI4</accession>
<sequence>MKNVLPTTTNVALAPTLLPIRRDALMNTKTQPFPYQGSKRSLAPTIIPLMGVCGRVVEPFAGSAAVSIAARATGVAGPGVIADVNAPLMDLWREILSAPEELADAYSELWMAQQDNPKAFFNMVRDRFNDTPAPADFLYLLNRIVKGALRYGRDGRMNQGPDNRRLGAKPDVVRTRLRRVSELMAGTEVVTSSYDKVLTSVNPDTDVVYMDPPYQGTTVSRDRRYISGLSRTDLEEQLALLIKRGVRFIVSYDAITTDDKYGEPLDPALGLTHVHVTSGTSAQGTLVGNTHMSVESLYLSPTLAANLHVGEQATIEAYLF</sequence>
<proteinExistence type="inferred from homology"/>
<reference evidence="7 8" key="1">
    <citation type="submission" date="2017-04" db="EMBL/GenBank/DDBJ databases">
        <title>Draft genome sequences of Alloscardovia macacae UMA81211 and UMA81212 isolated from the feces of a rhesus macaque (Macaca mulatta).</title>
        <authorList>
            <person name="Albert K."/>
            <person name="Sela D.A."/>
        </authorList>
    </citation>
    <scope>NUCLEOTIDE SEQUENCE [LARGE SCALE GENOMIC DNA]</scope>
    <source>
        <strain evidence="7 8">UMA81212</strain>
    </source>
</reference>
<dbReference type="Gene3D" id="1.10.1020.10">
    <property type="entry name" value="Adenine-specific Methyltransferase, Domain 2"/>
    <property type="match status" value="1"/>
</dbReference>
<comment type="catalytic activity">
    <reaction evidence="6">
        <text>a 2'-deoxyadenosine in DNA + S-adenosyl-L-methionine = an N(6)-methyl-2'-deoxyadenosine in DNA + S-adenosyl-L-homocysteine + H(+)</text>
        <dbReference type="Rhea" id="RHEA:15197"/>
        <dbReference type="Rhea" id="RHEA-COMP:12418"/>
        <dbReference type="Rhea" id="RHEA-COMP:12419"/>
        <dbReference type="ChEBI" id="CHEBI:15378"/>
        <dbReference type="ChEBI" id="CHEBI:57856"/>
        <dbReference type="ChEBI" id="CHEBI:59789"/>
        <dbReference type="ChEBI" id="CHEBI:90615"/>
        <dbReference type="ChEBI" id="CHEBI:90616"/>
        <dbReference type="EC" id="2.1.1.72"/>
    </reaction>
</comment>
<dbReference type="GO" id="GO:0006298">
    <property type="term" value="P:mismatch repair"/>
    <property type="evidence" value="ECO:0007669"/>
    <property type="project" value="TreeGrafter"/>
</dbReference>
<evidence type="ECO:0000256" key="4">
    <source>
        <dbReference type="ARBA" id="ARBA00022679"/>
    </source>
</evidence>
<dbReference type="Pfam" id="PF02086">
    <property type="entry name" value="MethyltransfD12"/>
    <property type="match status" value="1"/>
</dbReference>
<dbReference type="STRING" id="1160091.B9T39_07455"/>
<evidence type="ECO:0000313" key="8">
    <source>
        <dbReference type="Proteomes" id="UP000243540"/>
    </source>
</evidence>
<dbReference type="InterPro" id="IPR023095">
    <property type="entry name" value="Ade_MeTrfase_dom_2"/>
</dbReference>
<dbReference type="RefSeq" id="WP_086107187.1">
    <property type="nucleotide sequence ID" value="NZ_NEKB01000023.1"/>
</dbReference>
<dbReference type="SUPFAM" id="SSF53335">
    <property type="entry name" value="S-adenosyl-L-methionine-dependent methyltransferases"/>
    <property type="match status" value="1"/>
</dbReference>
<evidence type="ECO:0000256" key="2">
    <source>
        <dbReference type="ARBA" id="ARBA00011900"/>
    </source>
</evidence>
<dbReference type="EMBL" id="NEKC01000023">
    <property type="protein sequence ID" value="OTA28083.1"/>
    <property type="molecule type" value="Genomic_DNA"/>
</dbReference>